<name>A0A559JC41_9BACL</name>
<keyword evidence="4 7" id="KW-0812">Transmembrane</keyword>
<dbReference type="EMBL" id="VNJJ01000012">
    <property type="protein sequence ID" value="TVX97431.1"/>
    <property type="molecule type" value="Genomic_DNA"/>
</dbReference>
<dbReference type="InterPro" id="IPR050901">
    <property type="entry name" value="BP-dep_ABC_trans_perm"/>
</dbReference>
<evidence type="ECO:0000313" key="10">
    <source>
        <dbReference type="Proteomes" id="UP000316330"/>
    </source>
</evidence>
<dbReference type="InterPro" id="IPR000515">
    <property type="entry name" value="MetI-like"/>
</dbReference>
<dbReference type="OrthoDB" id="187395at2"/>
<dbReference type="GO" id="GO:0055085">
    <property type="term" value="P:transmembrane transport"/>
    <property type="evidence" value="ECO:0007669"/>
    <property type="project" value="InterPro"/>
</dbReference>
<dbReference type="Proteomes" id="UP000316330">
    <property type="component" value="Unassembled WGS sequence"/>
</dbReference>
<comment type="subcellular location">
    <subcellularLocation>
        <location evidence="1 7">Cell membrane</location>
        <topology evidence="1 7">Multi-pass membrane protein</topology>
    </subcellularLocation>
</comment>
<evidence type="ECO:0000256" key="6">
    <source>
        <dbReference type="ARBA" id="ARBA00023136"/>
    </source>
</evidence>
<dbReference type="Pfam" id="PF00528">
    <property type="entry name" value="BPD_transp_1"/>
    <property type="match status" value="1"/>
</dbReference>
<dbReference type="AlphaFoldDB" id="A0A559JC41"/>
<keyword evidence="3" id="KW-1003">Cell membrane</keyword>
<comment type="caution">
    <text evidence="9">The sequence shown here is derived from an EMBL/GenBank/DDBJ whole genome shotgun (WGS) entry which is preliminary data.</text>
</comment>
<evidence type="ECO:0000256" key="4">
    <source>
        <dbReference type="ARBA" id="ARBA00022692"/>
    </source>
</evidence>
<sequence>MKIGLLAVPANVLALLFTITAIFPIVWMVYTSLKTNPEFSLSLFALPSQPTLSNYENAFRVGNLSSALFSSVFNTVLTIPLIVLGSFILGYFFARYNFRGKTTIRFVLLVGMLIPIHSLLVPLFLQFKWFGMLDTRFTLIIPYVAFNLSLTTFLFQSFIRDIPTEIEEAAYIDGSTTDYALFRIIFPICLPMVSTAVILNVLHTWNELPFAFILNRSAELFTLPIWLTYFSGQYTTDYTGKIAGLVITSLPIVILYLFFSNKIMNGMSAGAVKG</sequence>
<comment type="similarity">
    <text evidence="7">Belongs to the binding-protein-dependent transport system permease family.</text>
</comment>
<feature type="transmembrane region" description="Helical" evidence="7">
    <location>
        <begin position="180"/>
        <end position="202"/>
    </location>
</feature>
<evidence type="ECO:0000256" key="5">
    <source>
        <dbReference type="ARBA" id="ARBA00022989"/>
    </source>
</evidence>
<dbReference type="PROSITE" id="PS50928">
    <property type="entry name" value="ABC_TM1"/>
    <property type="match status" value="1"/>
</dbReference>
<gene>
    <name evidence="9" type="ORF">FPZ45_18870</name>
</gene>
<evidence type="ECO:0000256" key="2">
    <source>
        <dbReference type="ARBA" id="ARBA00022448"/>
    </source>
</evidence>
<evidence type="ECO:0000256" key="1">
    <source>
        <dbReference type="ARBA" id="ARBA00004651"/>
    </source>
</evidence>
<keyword evidence="2 7" id="KW-0813">Transport</keyword>
<keyword evidence="5 7" id="KW-1133">Transmembrane helix</keyword>
<keyword evidence="6 7" id="KW-0472">Membrane</keyword>
<dbReference type="Gene3D" id="1.10.3720.10">
    <property type="entry name" value="MetI-like"/>
    <property type="match status" value="1"/>
</dbReference>
<accession>A0A559JC41</accession>
<keyword evidence="10" id="KW-1185">Reference proteome</keyword>
<feature type="domain" description="ABC transmembrane type-1" evidence="8">
    <location>
        <begin position="68"/>
        <end position="259"/>
    </location>
</feature>
<dbReference type="PANTHER" id="PTHR32243">
    <property type="entry name" value="MALTOSE TRANSPORT SYSTEM PERMEASE-RELATED"/>
    <property type="match status" value="1"/>
</dbReference>
<dbReference type="InterPro" id="IPR035906">
    <property type="entry name" value="MetI-like_sf"/>
</dbReference>
<evidence type="ECO:0000313" key="9">
    <source>
        <dbReference type="EMBL" id="TVX97431.1"/>
    </source>
</evidence>
<feature type="transmembrane region" description="Helical" evidence="7">
    <location>
        <begin position="12"/>
        <end position="30"/>
    </location>
</feature>
<evidence type="ECO:0000256" key="3">
    <source>
        <dbReference type="ARBA" id="ARBA00022475"/>
    </source>
</evidence>
<feature type="transmembrane region" description="Helical" evidence="7">
    <location>
        <begin position="72"/>
        <end position="94"/>
    </location>
</feature>
<reference evidence="9 10" key="1">
    <citation type="submission" date="2019-07" db="EMBL/GenBank/DDBJ databases">
        <authorList>
            <person name="Kim J."/>
        </authorList>
    </citation>
    <scope>NUCLEOTIDE SEQUENCE [LARGE SCALE GENOMIC DNA]</scope>
    <source>
        <strain evidence="9 10">G13</strain>
    </source>
</reference>
<feature type="transmembrane region" description="Helical" evidence="7">
    <location>
        <begin position="137"/>
        <end position="159"/>
    </location>
</feature>
<evidence type="ECO:0000259" key="8">
    <source>
        <dbReference type="PROSITE" id="PS50928"/>
    </source>
</evidence>
<dbReference type="PANTHER" id="PTHR32243:SF24">
    <property type="entry name" value="DIACETYLCHITOBIOSE UPTAKE SYSTEM PERMEASE PROTEIN NGCG"/>
    <property type="match status" value="1"/>
</dbReference>
<dbReference type="SUPFAM" id="SSF161098">
    <property type="entry name" value="MetI-like"/>
    <property type="match status" value="1"/>
</dbReference>
<organism evidence="9 10">
    <name type="scientific">Cohnella terricola</name>
    <dbReference type="NCBI Taxonomy" id="1289167"/>
    <lineage>
        <taxon>Bacteria</taxon>
        <taxon>Bacillati</taxon>
        <taxon>Bacillota</taxon>
        <taxon>Bacilli</taxon>
        <taxon>Bacillales</taxon>
        <taxon>Paenibacillaceae</taxon>
        <taxon>Cohnella</taxon>
    </lineage>
</organism>
<dbReference type="GO" id="GO:0005886">
    <property type="term" value="C:plasma membrane"/>
    <property type="evidence" value="ECO:0007669"/>
    <property type="project" value="UniProtKB-SubCell"/>
</dbReference>
<protein>
    <submittedName>
        <fullName evidence="9">Carbohydrate ABC transporter permease</fullName>
    </submittedName>
</protein>
<dbReference type="CDD" id="cd06261">
    <property type="entry name" value="TM_PBP2"/>
    <property type="match status" value="1"/>
</dbReference>
<feature type="transmembrane region" description="Helical" evidence="7">
    <location>
        <begin position="106"/>
        <end position="125"/>
    </location>
</feature>
<feature type="transmembrane region" description="Helical" evidence="7">
    <location>
        <begin position="242"/>
        <end position="259"/>
    </location>
</feature>
<evidence type="ECO:0000256" key="7">
    <source>
        <dbReference type="RuleBase" id="RU363032"/>
    </source>
</evidence>
<proteinExistence type="inferred from homology"/>